<dbReference type="SUPFAM" id="SSF55821">
    <property type="entry name" value="YrdC/RibB"/>
    <property type="match status" value="1"/>
</dbReference>
<keyword evidence="9 13" id="KW-0547">Nucleotide-binding</keyword>
<keyword evidence="17" id="KW-1185">Reference proteome</keyword>
<feature type="binding site" evidence="14">
    <location>
        <position position="64"/>
    </location>
    <ligand>
        <name>L-threonine</name>
        <dbReference type="ChEBI" id="CHEBI:57926"/>
    </ligand>
</feature>
<dbReference type="Gene3D" id="3.90.870.10">
    <property type="entry name" value="DHBP synthase"/>
    <property type="match status" value="1"/>
</dbReference>
<evidence type="ECO:0000256" key="6">
    <source>
        <dbReference type="ARBA" id="ARBA00022679"/>
    </source>
</evidence>
<protein>
    <recommendedName>
        <fullName evidence="4 13">Threonylcarbamoyl-AMP synthase</fullName>
        <shortName evidence="13">TC-AMP synthase</shortName>
        <ecNumber evidence="3 13">2.7.7.87</ecNumber>
    </recommendedName>
    <alternativeName>
        <fullName evidence="11 13">L-threonylcarbamoyladenylate synthase</fullName>
    </alternativeName>
</protein>
<dbReference type="STRING" id="478820.A0A196SBZ0"/>
<evidence type="ECO:0000256" key="3">
    <source>
        <dbReference type="ARBA" id="ARBA00012584"/>
    </source>
</evidence>
<dbReference type="NCBIfam" id="TIGR00057">
    <property type="entry name" value="L-threonylcarbamoyladenylate synthase"/>
    <property type="match status" value="1"/>
</dbReference>
<dbReference type="GO" id="GO:0006450">
    <property type="term" value="P:regulation of translational fidelity"/>
    <property type="evidence" value="ECO:0007669"/>
    <property type="project" value="TreeGrafter"/>
</dbReference>
<feature type="binding site" evidence="14">
    <location>
        <position position="151"/>
    </location>
    <ligand>
        <name>ATP</name>
        <dbReference type="ChEBI" id="CHEBI:30616"/>
    </ligand>
</feature>
<dbReference type="Pfam" id="PF03481">
    <property type="entry name" value="Sua5_C"/>
    <property type="match status" value="1"/>
</dbReference>
<dbReference type="GO" id="GO:0061710">
    <property type="term" value="F:L-threonylcarbamoyladenylate synthase"/>
    <property type="evidence" value="ECO:0007669"/>
    <property type="project" value="UniProtKB-EC"/>
</dbReference>
<comment type="caution">
    <text evidence="16">The sequence shown here is derived from an EMBL/GenBank/DDBJ whole genome shotgun (WGS) entry which is preliminary data.</text>
</comment>
<evidence type="ECO:0000313" key="16">
    <source>
        <dbReference type="EMBL" id="OAO13524.1"/>
    </source>
</evidence>
<feature type="binding site" evidence="14">
    <location>
        <position position="121"/>
    </location>
    <ligand>
        <name>L-threonine</name>
        <dbReference type="ChEBI" id="CHEBI:57926"/>
    </ligand>
</feature>
<keyword evidence="6 13" id="KW-0808">Transferase</keyword>
<proteinExistence type="inferred from homology"/>
<dbReference type="FunFam" id="3.90.870.10:FF:000009">
    <property type="entry name" value="Threonylcarbamoyl-AMP synthase, putative"/>
    <property type="match status" value="1"/>
</dbReference>
<feature type="binding site" evidence="14">
    <location>
        <position position="143"/>
    </location>
    <ligand>
        <name>ATP</name>
        <dbReference type="ChEBI" id="CHEBI:30616"/>
    </ligand>
</feature>
<evidence type="ECO:0000256" key="8">
    <source>
        <dbReference type="ARBA" id="ARBA00022695"/>
    </source>
</evidence>
<dbReference type="AlphaFoldDB" id="A0A196SBZ0"/>
<dbReference type="Gene3D" id="3.40.50.11030">
    <property type="entry name" value="Threonylcarbamoyl-AMP synthase, C-terminal domain"/>
    <property type="match status" value="1"/>
</dbReference>
<name>A0A196SBZ0_BLAHN</name>
<evidence type="ECO:0000256" key="11">
    <source>
        <dbReference type="ARBA" id="ARBA00029774"/>
    </source>
</evidence>
<feature type="binding site" evidence="14">
    <location>
        <position position="183"/>
    </location>
    <ligand>
        <name>L-threonine</name>
        <dbReference type="ChEBI" id="CHEBI:57926"/>
    </ligand>
</feature>
<dbReference type="InterPro" id="IPR038385">
    <property type="entry name" value="Sua5/YwlC_C"/>
</dbReference>
<evidence type="ECO:0000256" key="1">
    <source>
        <dbReference type="ARBA" id="ARBA00004496"/>
    </source>
</evidence>
<keyword evidence="5 13" id="KW-0963">Cytoplasm</keyword>
<feature type="binding site" evidence="14">
    <location>
        <position position="32"/>
    </location>
    <ligand>
        <name>L-threonine</name>
        <dbReference type="ChEBI" id="CHEBI:57926"/>
    </ligand>
</feature>
<comment type="subcellular location">
    <subcellularLocation>
        <location evidence="1 13">Cytoplasm</location>
    </subcellularLocation>
</comment>
<comment type="similarity">
    <text evidence="2 13">Belongs to the SUA5 family.</text>
</comment>
<dbReference type="Pfam" id="PF01300">
    <property type="entry name" value="Sua5_yciO_yrdC"/>
    <property type="match status" value="1"/>
</dbReference>
<dbReference type="OrthoDB" id="412787at2759"/>
<dbReference type="GO" id="GO:0000049">
    <property type="term" value="F:tRNA binding"/>
    <property type="evidence" value="ECO:0007669"/>
    <property type="project" value="TreeGrafter"/>
</dbReference>
<dbReference type="EC" id="2.7.7.87" evidence="3 13"/>
<feature type="binding site" evidence="14">
    <location>
        <position position="141"/>
    </location>
    <ligand>
        <name>L-threonine</name>
        <dbReference type="ChEBI" id="CHEBI:57926"/>
    </ligand>
</feature>
<dbReference type="EMBL" id="LXWW01000374">
    <property type="protein sequence ID" value="OAO13524.1"/>
    <property type="molecule type" value="Genomic_DNA"/>
</dbReference>
<reference evidence="16 17" key="1">
    <citation type="submission" date="2016-05" db="EMBL/GenBank/DDBJ databases">
        <title>Nuclear genome of Blastocystis sp. subtype 1 NandII.</title>
        <authorList>
            <person name="Gentekaki E."/>
            <person name="Curtis B."/>
            <person name="Stairs C."/>
            <person name="Eme L."/>
            <person name="Herman E."/>
            <person name="Klimes V."/>
            <person name="Arias M.C."/>
            <person name="Elias M."/>
            <person name="Hilliou F."/>
            <person name="Klute M."/>
            <person name="Malik S.-B."/>
            <person name="Pightling A."/>
            <person name="Rachubinski R."/>
            <person name="Salas D."/>
            <person name="Schlacht A."/>
            <person name="Suga H."/>
            <person name="Archibald J."/>
            <person name="Ball S.G."/>
            <person name="Clark G."/>
            <person name="Dacks J."/>
            <person name="Van Der Giezen M."/>
            <person name="Tsaousis A."/>
            <person name="Roger A."/>
        </authorList>
    </citation>
    <scope>NUCLEOTIDE SEQUENCE [LARGE SCALE GENOMIC DNA]</scope>
    <source>
        <strain evidence="17">ATCC 50177 / NandII</strain>
    </source>
</reference>
<dbReference type="PIRSF" id="PIRSF004930">
    <property type="entry name" value="Tln_factor_SUA5"/>
    <property type="match status" value="1"/>
</dbReference>
<comment type="catalytic activity">
    <reaction evidence="12 13">
        <text>L-threonine + hydrogencarbonate + ATP = L-threonylcarbamoyladenylate + diphosphate + H2O</text>
        <dbReference type="Rhea" id="RHEA:36407"/>
        <dbReference type="ChEBI" id="CHEBI:15377"/>
        <dbReference type="ChEBI" id="CHEBI:17544"/>
        <dbReference type="ChEBI" id="CHEBI:30616"/>
        <dbReference type="ChEBI" id="CHEBI:33019"/>
        <dbReference type="ChEBI" id="CHEBI:57926"/>
        <dbReference type="ChEBI" id="CHEBI:73682"/>
        <dbReference type="EC" id="2.7.7.87"/>
    </reaction>
</comment>
<accession>A0A196SBZ0</accession>
<evidence type="ECO:0000256" key="9">
    <source>
        <dbReference type="ARBA" id="ARBA00022741"/>
    </source>
</evidence>
<dbReference type="InterPro" id="IPR006070">
    <property type="entry name" value="Sua5-like_dom"/>
</dbReference>
<evidence type="ECO:0000256" key="13">
    <source>
        <dbReference type="PIRNR" id="PIRNR004930"/>
    </source>
</evidence>
<dbReference type="GO" id="GO:0003725">
    <property type="term" value="F:double-stranded RNA binding"/>
    <property type="evidence" value="ECO:0007669"/>
    <property type="project" value="UniProtKB-UniRule"/>
</dbReference>
<keyword evidence="10 13" id="KW-0067">ATP-binding</keyword>
<dbReference type="InterPro" id="IPR050156">
    <property type="entry name" value="TC-AMP_synthase_SUA5"/>
</dbReference>
<feature type="domain" description="YrdC-like" evidence="15">
    <location>
        <begin position="10"/>
        <end position="203"/>
    </location>
</feature>
<dbReference type="PROSITE" id="PS51163">
    <property type="entry name" value="YRDC"/>
    <property type="match status" value="1"/>
</dbReference>
<feature type="binding site" evidence="14">
    <location>
        <position position="246"/>
    </location>
    <ligand>
        <name>ATP</name>
        <dbReference type="ChEBI" id="CHEBI:30616"/>
    </ligand>
</feature>
<evidence type="ECO:0000256" key="2">
    <source>
        <dbReference type="ARBA" id="ARBA00007663"/>
    </source>
</evidence>
<evidence type="ECO:0000259" key="15">
    <source>
        <dbReference type="PROSITE" id="PS51163"/>
    </source>
</evidence>
<dbReference type="GO" id="GO:0005737">
    <property type="term" value="C:cytoplasm"/>
    <property type="evidence" value="ECO:0007669"/>
    <property type="project" value="UniProtKB-SubCell"/>
</dbReference>
<feature type="binding site" evidence="14">
    <location>
        <position position="199"/>
    </location>
    <ligand>
        <name>ATP</name>
        <dbReference type="ChEBI" id="CHEBI:30616"/>
    </ligand>
</feature>
<feature type="binding site" evidence="14">
    <location>
        <position position="55"/>
    </location>
    <ligand>
        <name>ATP</name>
        <dbReference type="ChEBI" id="CHEBI:30616"/>
    </ligand>
</feature>
<sequence>MKAQILKPTAENYQFCAKVLHDGGLVAFPTETVYGLGANALNRDAVCDIFKAKNRPFNDPVIVHVLSKEEAEKYIDVCDEERRVFHHLADTFWPGPLTIVMKARDILPKELSAGTGKVGFRCPKHEIVRELLRVSGLPIAAPSANKFGHISPTRAEHVYSDLHDWPVQILDGGEVVCNVGIESTVVGIDCEKHQMILFRRGGITENSLRDCLRTGGFAMGITEPVKHVPMAMKEAQVAPGQLITHYAPYCDTYLVQLKEGTPMPSLVQDRIKSTVVIDFNHLLDAYKPFCLRCLELSQTGDVQEAMRNIYSVLRQAEKVEGAKLILLPDLTGMDDEFAPSVMDRIVRATSGRLIEIPAHPVF</sequence>
<dbReference type="Proteomes" id="UP000078348">
    <property type="component" value="Unassembled WGS sequence"/>
</dbReference>
<evidence type="ECO:0000256" key="14">
    <source>
        <dbReference type="PIRSR" id="PIRSR004930-1"/>
    </source>
</evidence>
<organism evidence="16 17">
    <name type="scientific">Blastocystis sp. subtype 1 (strain ATCC 50177 / NandII)</name>
    <dbReference type="NCBI Taxonomy" id="478820"/>
    <lineage>
        <taxon>Eukaryota</taxon>
        <taxon>Sar</taxon>
        <taxon>Stramenopiles</taxon>
        <taxon>Bigyra</taxon>
        <taxon>Opalozoa</taxon>
        <taxon>Opalinata</taxon>
        <taxon>Blastocystidae</taxon>
        <taxon>Blastocystis</taxon>
    </lineage>
</organism>
<comment type="function">
    <text evidence="13">Required for the formation of a threonylcarbamoyl group on adenosine at position 37 (t(6)A37) in tRNAs that read codons beginning with adenine.</text>
</comment>
<evidence type="ECO:0000256" key="5">
    <source>
        <dbReference type="ARBA" id="ARBA00022490"/>
    </source>
</evidence>
<keyword evidence="7 13" id="KW-0819">tRNA processing</keyword>
<dbReference type="InterPro" id="IPR010923">
    <property type="entry name" value="T(6)A37_SUA5"/>
</dbReference>
<dbReference type="PANTHER" id="PTHR17490:SF16">
    <property type="entry name" value="THREONYLCARBAMOYL-AMP SYNTHASE"/>
    <property type="match status" value="1"/>
</dbReference>
<dbReference type="PANTHER" id="PTHR17490">
    <property type="entry name" value="SUA5"/>
    <property type="match status" value="1"/>
</dbReference>
<evidence type="ECO:0000256" key="10">
    <source>
        <dbReference type="ARBA" id="ARBA00022840"/>
    </source>
</evidence>
<dbReference type="InterPro" id="IPR017945">
    <property type="entry name" value="DHBP_synth_RibB-like_a/b_dom"/>
</dbReference>
<evidence type="ECO:0000256" key="4">
    <source>
        <dbReference type="ARBA" id="ARBA00015492"/>
    </source>
</evidence>
<dbReference type="GO" id="GO:0005524">
    <property type="term" value="F:ATP binding"/>
    <property type="evidence" value="ECO:0007669"/>
    <property type="project" value="UniProtKB-UniRule"/>
</dbReference>
<keyword evidence="8 13" id="KW-0548">Nucleotidyltransferase</keyword>
<evidence type="ECO:0000256" key="12">
    <source>
        <dbReference type="ARBA" id="ARBA00048366"/>
    </source>
</evidence>
<evidence type="ECO:0000256" key="7">
    <source>
        <dbReference type="ARBA" id="ARBA00022694"/>
    </source>
</evidence>
<dbReference type="InterPro" id="IPR005145">
    <property type="entry name" value="Sua5_C"/>
</dbReference>
<dbReference type="GO" id="GO:0008033">
    <property type="term" value="P:tRNA processing"/>
    <property type="evidence" value="ECO:0007669"/>
    <property type="project" value="UniProtKB-KW"/>
</dbReference>
<gene>
    <name evidence="16" type="ORF">AV274_4791</name>
</gene>
<evidence type="ECO:0000313" key="17">
    <source>
        <dbReference type="Proteomes" id="UP000078348"/>
    </source>
</evidence>